<comment type="caution">
    <text evidence="1">The sequence shown here is derived from an EMBL/GenBank/DDBJ whole genome shotgun (WGS) entry which is preliminary data.</text>
</comment>
<name>A0ABR4IYY3_9EURO</name>
<protein>
    <submittedName>
        <fullName evidence="1">Uncharacterized protein</fullName>
    </submittedName>
</protein>
<organism evidence="1 2">
    <name type="scientific">Aspergillus cavernicola</name>
    <dbReference type="NCBI Taxonomy" id="176166"/>
    <lineage>
        <taxon>Eukaryota</taxon>
        <taxon>Fungi</taxon>
        <taxon>Dikarya</taxon>
        <taxon>Ascomycota</taxon>
        <taxon>Pezizomycotina</taxon>
        <taxon>Eurotiomycetes</taxon>
        <taxon>Eurotiomycetidae</taxon>
        <taxon>Eurotiales</taxon>
        <taxon>Aspergillaceae</taxon>
        <taxon>Aspergillus</taxon>
        <taxon>Aspergillus subgen. Nidulantes</taxon>
    </lineage>
</organism>
<evidence type="ECO:0000313" key="1">
    <source>
        <dbReference type="EMBL" id="KAL2832856.1"/>
    </source>
</evidence>
<dbReference type="Proteomes" id="UP001610335">
    <property type="component" value="Unassembled WGS sequence"/>
</dbReference>
<proteinExistence type="predicted"/>
<sequence>MAIPSTLAPTAKIPSLALKLRIDHETYDSWAKEYILLVEDFYSGVYQTYLNVKAALEAEITIAFEYTLLNEANMHESILNPLNVSLQRGRPHGPPNAPPNLRLNPPPQLPVFDGKYVYLPVHIEQSIPQDITFLFNKCYNTANRAYNYLKAINCHRQLRFIALCPQDNLVRAKNHALAINRLICWRADFEYDFYDPTLAPTPPMSGEDMTLCISSTAYDKWAGQYHEAVERFLNTGQWWAYCQAKVAFEAAMVDAQGSGGLGDLQASELALFWRNRFLVEMGRSEKYVDKLGVPSFKDLIEELHWTLVLCVENGEMLFHTLHLNSVIEGLSK</sequence>
<keyword evidence="2" id="KW-1185">Reference proteome</keyword>
<dbReference type="EMBL" id="JBFXLS010000005">
    <property type="protein sequence ID" value="KAL2832856.1"/>
    <property type="molecule type" value="Genomic_DNA"/>
</dbReference>
<evidence type="ECO:0000313" key="2">
    <source>
        <dbReference type="Proteomes" id="UP001610335"/>
    </source>
</evidence>
<accession>A0ABR4IYY3</accession>
<reference evidence="1 2" key="1">
    <citation type="submission" date="2024-07" db="EMBL/GenBank/DDBJ databases">
        <title>Section-level genome sequencing and comparative genomics of Aspergillus sections Usti and Cavernicolus.</title>
        <authorList>
            <consortium name="Lawrence Berkeley National Laboratory"/>
            <person name="Nybo J.L."/>
            <person name="Vesth T.C."/>
            <person name="Theobald S."/>
            <person name="Frisvad J.C."/>
            <person name="Larsen T.O."/>
            <person name="Kjaerboelling I."/>
            <person name="Rothschild-Mancinelli K."/>
            <person name="Lyhne E.K."/>
            <person name="Kogle M.E."/>
            <person name="Barry K."/>
            <person name="Clum A."/>
            <person name="Na H."/>
            <person name="Ledsgaard L."/>
            <person name="Lin J."/>
            <person name="Lipzen A."/>
            <person name="Kuo A."/>
            <person name="Riley R."/>
            <person name="Mondo S."/>
            <person name="LaButti K."/>
            <person name="Haridas S."/>
            <person name="Pangalinan J."/>
            <person name="Salamov A.A."/>
            <person name="Simmons B.A."/>
            <person name="Magnuson J.K."/>
            <person name="Chen J."/>
            <person name="Drula E."/>
            <person name="Henrissat B."/>
            <person name="Wiebenga A."/>
            <person name="Lubbers R.J."/>
            <person name="Gomes A.C."/>
            <person name="Makela M.R."/>
            <person name="Stajich J."/>
            <person name="Grigoriev I.V."/>
            <person name="Mortensen U.H."/>
            <person name="De vries R.P."/>
            <person name="Baker S.E."/>
            <person name="Andersen M.R."/>
        </authorList>
    </citation>
    <scope>NUCLEOTIDE SEQUENCE [LARGE SCALE GENOMIC DNA]</scope>
    <source>
        <strain evidence="1 2">CBS 600.67</strain>
    </source>
</reference>
<gene>
    <name evidence="1" type="ORF">BDW59DRAFT_157003</name>
</gene>